<organism evidence="1 2">
    <name type="scientific">Pontixanthobacter aestiaquae</name>
    <dbReference type="NCBI Taxonomy" id="1509367"/>
    <lineage>
        <taxon>Bacteria</taxon>
        <taxon>Pseudomonadati</taxon>
        <taxon>Pseudomonadota</taxon>
        <taxon>Alphaproteobacteria</taxon>
        <taxon>Sphingomonadales</taxon>
        <taxon>Erythrobacteraceae</taxon>
        <taxon>Pontixanthobacter</taxon>
    </lineage>
</organism>
<accession>A0A844Z4H7</accession>
<dbReference type="AlphaFoldDB" id="A0A844Z4H7"/>
<name>A0A844Z4H7_9SPHN</name>
<evidence type="ECO:0000313" key="1">
    <source>
        <dbReference type="EMBL" id="MXO83581.1"/>
    </source>
</evidence>
<protein>
    <submittedName>
        <fullName evidence="1">DUF1287 domain-containing protein</fullName>
    </submittedName>
</protein>
<reference evidence="1 2" key="1">
    <citation type="submission" date="2019-12" db="EMBL/GenBank/DDBJ databases">
        <title>Genomic-based taxomic classification of the family Erythrobacteraceae.</title>
        <authorList>
            <person name="Xu L."/>
        </authorList>
    </citation>
    <scope>NUCLEOTIDE SEQUENCE [LARGE SCALE GENOMIC DNA]</scope>
    <source>
        <strain evidence="1 2">KCTC 42006</strain>
    </source>
</reference>
<keyword evidence="2" id="KW-1185">Reference proteome</keyword>
<dbReference type="Pfam" id="PF06940">
    <property type="entry name" value="DUF1287"/>
    <property type="match status" value="1"/>
</dbReference>
<comment type="caution">
    <text evidence="1">The sequence shown here is derived from an EMBL/GenBank/DDBJ whole genome shotgun (WGS) entry which is preliminary data.</text>
</comment>
<dbReference type="PIRSF" id="PIRSF011444">
    <property type="entry name" value="DUF1287"/>
    <property type="match status" value="1"/>
</dbReference>
<dbReference type="Proteomes" id="UP000460290">
    <property type="component" value="Unassembled WGS sequence"/>
</dbReference>
<dbReference type="OrthoDB" id="114026at2"/>
<dbReference type="InterPro" id="IPR009706">
    <property type="entry name" value="DUF1287"/>
</dbReference>
<dbReference type="PROSITE" id="PS51257">
    <property type="entry name" value="PROKAR_LIPOPROTEIN"/>
    <property type="match status" value="1"/>
</dbReference>
<dbReference type="EMBL" id="WTYZ01000001">
    <property type="protein sequence ID" value="MXO83581.1"/>
    <property type="molecule type" value="Genomic_DNA"/>
</dbReference>
<evidence type="ECO:0000313" key="2">
    <source>
        <dbReference type="Proteomes" id="UP000460290"/>
    </source>
</evidence>
<proteinExistence type="predicted"/>
<gene>
    <name evidence="1" type="ORF">GRI35_09430</name>
</gene>
<sequence>MIGRQTIGRREFVTGLALSTLFLASCSRANPAVVQNGEKAATDHAAKLVAAAREQIGVTTAYDPSYTGLAYPGGDVPRSRGVCTDVVIRAYRDAFGLDLQKLVHEDMMANFSAYPDNWGLRSADRNIDHRRVPNLQAFLKRQEAALPLSTGPGDWQVGDLFTSKVGGRLPHIGIVSARQSDGTLLAVHNIGRGAREEAVVFAHPLDGHFRWQV</sequence>